<dbReference type="OrthoDB" id="2374476at2"/>
<dbReference type="HOGENOM" id="CLU_119012_0_0_9"/>
<dbReference type="Proteomes" id="UP000008457">
    <property type="component" value="Chromosome"/>
</dbReference>
<protein>
    <submittedName>
        <fullName evidence="1">Uncharacterized protein</fullName>
    </submittedName>
</protein>
<dbReference type="STRING" id="697281.Mahau_2355"/>
<dbReference type="EMBL" id="CP002360">
    <property type="protein sequence ID" value="AEE97521.1"/>
    <property type="molecule type" value="Genomic_DNA"/>
</dbReference>
<gene>
    <name evidence="1" type="ordered locus">Mahau_2355</name>
</gene>
<evidence type="ECO:0000313" key="1">
    <source>
        <dbReference type="EMBL" id="AEE97521.1"/>
    </source>
</evidence>
<dbReference type="RefSeq" id="WP_013781947.1">
    <property type="nucleotide sequence ID" value="NC_015520.1"/>
</dbReference>
<sequence length="198" mass="22458">MIDMETLLDRGIAAVVPKYQQGSGNVVEIITSDGLAASYPHTVQWALRHIAQYYGIDLESIKAHYAKMLNIKHNLPVPLAVDAIFMPVKVRKPVVDGDTASGFVNILQINDICQDDEGVYIKFRSGQRLRVLQSVNTVRNHLRDATVVRQDFLRCYIERREKSSIFHEMEEQYNMPATKGDIAVIADRLMTLMNRLGQ</sequence>
<reference evidence="2" key="1">
    <citation type="submission" date="2010-11" db="EMBL/GenBank/DDBJ databases">
        <title>The complete genome of Mahella australiensis DSM 15567.</title>
        <authorList>
            <consortium name="US DOE Joint Genome Institute (JGI-PGF)"/>
            <person name="Lucas S."/>
            <person name="Copeland A."/>
            <person name="Lapidus A."/>
            <person name="Bruce D."/>
            <person name="Goodwin L."/>
            <person name="Pitluck S."/>
            <person name="Kyrpides N."/>
            <person name="Mavromatis K."/>
            <person name="Pagani I."/>
            <person name="Ivanova N."/>
            <person name="Teshima H."/>
            <person name="Brettin T."/>
            <person name="Detter J.C."/>
            <person name="Han C."/>
            <person name="Tapia R."/>
            <person name="Land M."/>
            <person name="Hauser L."/>
            <person name="Markowitz V."/>
            <person name="Cheng J.-F."/>
            <person name="Hugenholtz P."/>
            <person name="Woyke T."/>
            <person name="Wu D."/>
            <person name="Spring S."/>
            <person name="Pukall R."/>
            <person name="Steenblock K."/>
            <person name="Schneider S."/>
            <person name="Klenk H.-P."/>
            <person name="Eisen J.A."/>
        </authorList>
    </citation>
    <scope>NUCLEOTIDE SEQUENCE [LARGE SCALE GENOMIC DNA]</scope>
    <source>
        <strain evidence="2">DSM 15567 / CIP 107919 / 50-1 BON</strain>
    </source>
</reference>
<organism evidence="1 2">
    <name type="scientific">Mahella australiensis (strain DSM 15567 / CIP 107919 / 50-1 BON)</name>
    <dbReference type="NCBI Taxonomy" id="697281"/>
    <lineage>
        <taxon>Bacteria</taxon>
        <taxon>Bacillati</taxon>
        <taxon>Bacillota</taxon>
        <taxon>Clostridia</taxon>
        <taxon>Thermoanaerobacterales</taxon>
        <taxon>Thermoanaerobacterales Family IV. Incertae Sedis</taxon>
        <taxon>Mahella</taxon>
    </lineage>
</organism>
<dbReference type="eggNOG" id="ENOG5033160">
    <property type="taxonomic scope" value="Bacteria"/>
</dbReference>
<proteinExistence type="predicted"/>
<dbReference type="AlphaFoldDB" id="F3ZWB2"/>
<reference evidence="1 2" key="2">
    <citation type="journal article" date="2011" name="Stand. Genomic Sci.">
        <title>Complete genome sequence of Mahella australiensis type strain (50-1 BON).</title>
        <authorList>
            <person name="Sikorski J."/>
            <person name="Teshima H."/>
            <person name="Nolan M."/>
            <person name="Lucas S."/>
            <person name="Hammon N."/>
            <person name="Deshpande S."/>
            <person name="Cheng J.F."/>
            <person name="Pitluck S."/>
            <person name="Liolios K."/>
            <person name="Pagani I."/>
            <person name="Ivanova N."/>
            <person name="Huntemann M."/>
            <person name="Mavromatis K."/>
            <person name="Ovchinikova G."/>
            <person name="Pati A."/>
            <person name="Tapia R."/>
            <person name="Han C."/>
            <person name="Goodwin L."/>
            <person name="Chen A."/>
            <person name="Palaniappan K."/>
            <person name="Land M."/>
            <person name="Hauser L."/>
            <person name="Ngatchou-Djao O.D."/>
            <person name="Rohde M."/>
            <person name="Pukall R."/>
            <person name="Spring S."/>
            <person name="Abt B."/>
            <person name="Goker M."/>
            <person name="Detter J.C."/>
            <person name="Woyke T."/>
            <person name="Bristow J."/>
            <person name="Markowitz V."/>
            <person name="Hugenholtz P."/>
            <person name="Eisen J.A."/>
            <person name="Kyrpides N.C."/>
            <person name="Klenk H.P."/>
            <person name="Lapidus A."/>
        </authorList>
    </citation>
    <scope>NUCLEOTIDE SEQUENCE [LARGE SCALE GENOMIC DNA]</scope>
    <source>
        <strain evidence="2">DSM 15567 / CIP 107919 / 50-1 BON</strain>
    </source>
</reference>
<dbReference type="KEGG" id="mas:Mahau_2355"/>
<keyword evidence="2" id="KW-1185">Reference proteome</keyword>
<name>F3ZWB2_MAHA5</name>
<accession>F3ZWB2</accession>
<evidence type="ECO:0000313" key="2">
    <source>
        <dbReference type="Proteomes" id="UP000008457"/>
    </source>
</evidence>